<organism evidence="8 9">
    <name type="scientific">Hydrocarboniphaga effusa AP103</name>
    <dbReference type="NCBI Taxonomy" id="1172194"/>
    <lineage>
        <taxon>Bacteria</taxon>
        <taxon>Pseudomonadati</taxon>
        <taxon>Pseudomonadota</taxon>
        <taxon>Gammaproteobacteria</taxon>
        <taxon>Nevskiales</taxon>
        <taxon>Nevskiaceae</taxon>
        <taxon>Hydrocarboniphaga</taxon>
    </lineage>
</organism>
<gene>
    <name evidence="8" type="ORF">WQQ_42180</name>
</gene>
<dbReference type="Pfam" id="PF13700">
    <property type="entry name" value="DUF4158"/>
    <property type="match status" value="1"/>
</dbReference>
<dbReference type="InterPro" id="IPR047653">
    <property type="entry name" value="Tn3-like_transpos"/>
</dbReference>
<evidence type="ECO:0000256" key="5">
    <source>
        <dbReference type="SAM" id="MobiDB-lite"/>
    </source>
</evidence>
<dbReference type="GO" id="GO:0004803">
    <property type="term" value="F:transposase activity"/>
    <property type="evidence" value="ECO:0007669"/>
    <property type="project" value="InterPro"/>
</dbReference>
<evidence type="ECO:0000256" key="3">
    <source>
        <dbReference type="ARBA" id="ARBA00023125"/>
    </source>
</evidence>
<evidence type="ECO:0008006" key="10">
    <source>
        <dbReference type="Google" id="ProtNLM"/>
    </source>
</evidence>
<evidence type="ECO:0000256" key="2">
    <source>
        <dbReference type="ARBA" id="ARBA00022578"/>
    </source>
</evidence>
<evidence type="ECO:0000256" key="4">
    <source>
        <dbReference type="ARBA" id="ARBA00023172"/>
    </source>
</evidence>
<sequence length="992" mass="113777">MATVEETAYPRLLPEPRPRELNDHYIPSDDEKAWAKKSANSATKRVALLVLLKCAQRLGFFPRLKDVPRPYLDHVTLASDFKRPLTGDEIRMADDGGVRHRNLNLLRKRLDIRPLDDEDWMIERAATAALTQHHLTDIINVLLEELIHYQYELPGFTTLERMARRAREKVETLHYGSLADPLSSQLRKKIDALFETAGSSTSAWNALKQEPKRPTNNAVRDYLDHVRQVQQLSVGLPAVADIPVSKLKHYRVLARAQNATEMLELVPRKRYALAVIFIRSCHARALDDAADLYIRLHDRLRSSAERRLRQYQIERAKAIDLLVERFHGTLKAYQTDASAVKRLQAIENSIGSDAAMLLELCEEHLAFSGSNYLPFMLNRYPGFRSLFLNCLEVIKPKSTNENQGMEKLIEALHRLRHSRIEHVSLSELGLNAKADLGWMSNAWRQLVFDDGTGLPSTGDIVHRKAFELSVISRIREDLGNGDLFIQSGEKYDDYREQLADMDTVENELPEYGEMAGIDVDAVEAVARLRTELAELATEVDKRFKHNTHASIVDGNLSLRNLKKTMQPAAAEKLDMMIRDRLLPVSILDVLIDVERWLNLHRHFKHLAGTDTRIEDLPKRFVTSLFCYGCNLGAVQTSRSVKGISRRQISWLNLKYVTEESLDKATVEVTNAFAKYDLPEYWGSGKTASADGMKWDLYEQNAVSEYHIRYGGYGGIGYYHVSDRYIAFFSRFFPCGAYEGVYLLDAMVENESDLKPDTIHGDTHAQNLAIFGISHLLGIRLMPRIRGIKKLNFYRPSAGAKYKHIDDLFTGTINWKLIQAHYKEMLRVAVSIKLGKITASTILRRFGNKNQSRLAMAFRELGKVIRTKFLLRFIDNPDFRKLISAATNKSEAFNNFIQWVFFGSEGIIQENVAHEQRKMIKYSHLVANMICLYNVQHMTRVIRELRAEGVEVTADMVGFLSPYRTWHINRFGDYVVDYDRPWDPMDWTLKVFD</sequence>
<keyword evidence="4" id="KW-0233">DNA recombination</keyword>
<dbReference type="PATRIC" id="fig|1172194.4.peg.4085"/>
<dbReference type="InterPro" id="IPR002513">
    <property type="entry name" value="Tn3_Tnp_DDE_dom"/>
</dbReference>
<name>I8T275_9GAMM</name>
<reference evidence="8 9" key="1">
    <citation type="journal article" date="2012" name="J. Bacteriol.">
        <title>Genome Sequence of n-Alkane-Degrading Hydrocarboniphaga effusa Strain AP103T (ATCC BAA-332T).</title>
        <authorList>
            <person name="Chang H.K."/>
            <person name="Zylstra G.J."/>
            <person name="Chae J.C."/>
        </authorList>
    </citation>
    <scope>NUCLEOTIDE SEQUENCE [LARGE SCALE GENOMIC DNA]</scope>
    <source>
        <strain evidence="8 9">AP103</strain>
    </source>
</reference>
<dbReference type="InterPro" id="IPR025296">
    <property type="entry name" value="DUF4158"/>
</dbReference>
<proteinExistence type="inferred from homology"/>
<keyword evidence="2" id="KW-0815">Transposition</keyword>
<dbReference type="EMBL" id="AKGD01000004">
    <property type="protein sequence ID" value="EIT67783.1"/>
    <property type="molecule type" value="Genomic_DNA"/>
</dbReference>
<dbReference type="Pfam" id="PF01526">
    <property type="entry name" value="DDE_Tnp_Tn3"/>
    <property type="match status" value="1"/>
</dbReference>
<dbReference type="NCBIfam" id="NF033527">
    <property type="entry name" value="transpos_Tn3"/>
    <property type="match status" value="1"/>
</dbReference>
<evidence type="ECO:0000259" key="7">
    <source>
        <dbReference type="Pfam" id="PF13700"/>
    </source>
</evidence>
<dbReference type="Proteomes" id="UP000003704">
    <property type="component" value="Unassembled WGS sequence"/>
</dbReference>
<dbReference type="GO" id="GO:0003677">
    <property type="term" value="F:DNA binding"/>
    <property type="evidence" value="ECO:0007669"/>
    <property type="project" value="UniProtKB-KW"/>
</dbReference>
<evidence type="ECO:0000313" key="8">
    <source>
        <dbReference type="EMBL" id="EIT67783.1"/>
    </source>
</evidence>
<comment type="similarity">
    <text evidence="1">Belongs to the transposase 7 family.</text>
</comment>
<evidence type="ECO:0000259" key="6">
    <source>
        <dbReference type="Pfam" id="PF01526"/>
    </source>
</evidence>
<dbReference type="GO" id="GO:0006313">
    <property type="term" value="P:DNA transposition"/>
    <property type="evidence" value="ECO:0007669"/>
    <property type="project" value="InterPro"/>
</dbReference>
<dbReference type="RefSeq" id="WP_007187153.1">
    <property type="nucleotide sequence ID" value="NZ_AKGD01000004.1"/>
</dbReference>
<dbReference type="STRING" id="1172194.WQQ_42180"/>
<dbReference type="OrthoDB" id="5292689at2"/>
<comment type="caution">
    <text evidence="8">The sequence shown here is derived from an EMBL/GenBank/DDBJ whole genome shotgun (WGS) entry which is preliminary data.</text>
</comment>
<evidence type="ECO:0000313" key="9">
    <source>
        <dbReference type="Proteomes" id="UP000003704"/>
    </source>
</evidence>
<protein>
    <recommendedName>
        <fullName evidence="10">Transposase</fullName>
    </recommendedName>
</protein>
<keyword evidence="3" id="KW-0238">DNA-binding</keyword>
<dbReference type="AlphaFoldDB" id="I8T275"/>
<feature type="domain" description="Tn3 transposase DDE" evidence="6">
    <location>
        <begin position="588"/>
        <end position="973"/>
    </location>
</feature>
<feature type="domain" description="DUF4158" evidence="7">
    <location>
        <begin position="5"/>
        <end position="166"/>
    </location>
</feature>
<keyword evidence="9" id="KW-1185">Reference proteome</keyword>
<feature type="region of interest" description="Disordered" evidence="5">
    <location>
        <begin position="1"/>
        <end position="22"/>
    </location>
</feature>
<evidence type="ECO:0000256" key="1">
    <source>
        <dbReference type="ARBA" id="ARBA00009402"/>
    </source>
</evidence>
<accession>I8T275</accession>